<dbReference type="SUPFAM" id="SSF143100">
    <property type="entry name" value="TTHA1013/TTHA0281-like"/>
    <property type="match status" value="1"/>
</dbReference>
<evidence type="ECO:0000259" key="1">
    <source>
        <dbReference type="Pfam" id="PF15919"/>
    </source>
</evidence>
<dbReference type="InterPro" id="IPR051404">
    <property type="entry name" value="TA_system_antitoxin"/>
</dbReference>
<dbReference type="RefSeq" id="WP_150864224.1">
    <property type="nucleotide sequence ID" value="NZ_VYXP01000005.1"/>
</dbReference>
<evidence type="ECO:0000313" key="2">
    <source>
        <dbReference type="EMBL" id="KAA9131575.1"/>
    </source>
</evidence>
<name>A0A5N0T982_9GAMM</name>
<accession>A0A5N0T982</accession>
<dbReference type="Proteomes" id="UP000325372">
    <property type="component" value="Unassembled WGS sequence"/>
</dbReference>
<proteinExistence type="predicted"/>
<dbReference type="Pfam" id="PF15919">
    <property type="entry name" value="HicB_lk_antitox"/>
    <property type="match status" value="1"/>
</dbReference>
<dbReference type="InterPro" id="IPR031807">
    <property type="entry name" value="HicB-like"/>
</dbReference>
<sequence length="70" mass="7278">MKYTVIIEKSGAGFSGYVPDLPVVVAAGATREEVLLLLSSAIPDHIALMREDGDPVPVPTTSAVEIEVAA</sequence>
<evidence type="ECO:0000313" key="3">
    <source>
        <dbReference type="Proteomes" id="UP000325372"/>
    </source>
</evidence>
<dbReference type="InterPro" id="IPR035069">
    <property type="entry name" value="TTHA1013/TTHA0281-like"/>
</dbReference>
<reference evidence="2 3" key="1">
    <citation type="submission" date="2019-09" db="EMBL/GenBank/DDBJ databases">
        <title>Wenzhouxiangella sp. Genome sequencing and assembly.</title>
        <authorList>
            <person name="Zhang R."/>
        </authorList>
    </citation>
    <scope>NUCLEOTIDE SEQUENCE [LARGE SCALE GENOMIC DNA]</scope>
    <source>
        <strain evidence="2 3">W260</strain>
    </source>
</reference>
<protein>
    <submittedName>
        <fullName evidence="2">Type II toxin-antitoxin system HicB family antitoxin</fullName>
    </submittedName>
</protein>
<feature type="domain" description="HicB-like antitoxin of toxin-antitoxin system" evidence="1">
    <location>
        <begin position="3"/>
        <end position="61"/>
    </location>
</feature>
<dbReference type="PANTHER" id="PTHR34504">
    <property type="entry name" value="ANTITOXIN HICB"/>
    <property type="match status" value="1"/>
</dbReference>
<dbReference type="Gene3D" id="3.30.160.250">
    <property type="match status" value="1"/>
</dbReference>
<keyword evidence="3" id="KW-1185">Reference proteome</keyword>
<dbReference type="PANTHER" id="PTHR34504:SF2">
    <property type="entry name" value="UPF0150 PROTEIN SSL0259"/>
    <property type="match status" value="1"/>
</dbReference>
<comment type="caution">
    <text evidence="2">The sequence shown here is derived from an EMBL/GenBank/DDBJ whole genome shotgun (WGS) entry which is preliminary data.</text>
</comment>
<organism evidence="2 3">
    <name type="scientific">Marinihelvus fidelis</name>
    <dbReference type="NCBI Taxonomy" id="2613842"/>
    <lineage>
        <taxon>Bacteria</taxon>
        <taxon>Pseudomonadati</taxon>
        <taxon>Pseudomonadota</taxon>
        <taxon>Gammaproteobacteria</taxon>
        <taxon>Chromatiales</taxon>
        <taxon>Wenzhouxiangellaceae</taxon>
        <taxon>Marinihelvus</taxon>
    </lineage>
</organism>
<gene>
    <name evidence="2" type="ORF">F3N42_09680</name>
</gene>
<dbReference type="AlphaFoldDB" id="A0A5N0T982"/>
<dbReference type="EMBL" id="VYXP01000005">
    <property type="protein sequence ID" value="KAA9131575.1"/>
    <property type="molecule type" value="Genomic_DNA"/>
</dbReference>